<keyword evidence="5" id="KW-0560">Oxidoreductase</keyword>
<dbReference type="PROSITE" id="PS00059">
    <property type="entry name" value="ADH_ZINC"/>
    <property type="match status" value="1"/>
</dbReference>
<dbReference type="HOGENOM" id="CLU_026673_14_1_1"/>
<gene>
    <name evidence="9" type="ORF">M436DRAFT_70992</name>
</gene>
<dbReference type="GeneID" id="25414863"/>
<dbReference type="CDD" id="cd08278">
    <property type="entry name" value="benzyl_alcohol_DH"/>
    <property type="match status" value="1"/>
</dbReference>
<dbReference type="GO" id="GO:0016491">
    <property type="term" value="F:oxidoreductase activity"/>
    <property type="evidence" value="ECO:0007669"/>
    <property type="project" value="UniProtKB-KW"/>
</dbReference>
<dbReference type="Proteomes" id="UP000027730">
    <property type="component" value="Unassembled WGS sequence"/>
</dbReference>
<reference evidence="9 10" key="1">
    <citation type="journal article" date="2014" name="BMC Genomics">
        <title>Genome sequencing of four Aureobasidium pullulans varieties: biotechnological potential, stress tolerance, and description of new species.</title>
        <authorList>
            <person name="Gostin Ar C."/>
            <person name="Ohm R.A."/>
            <person name="Kogej T."/>
            <person name="Sonjak S."/>
            <person name="Turk M."/>
            <person name="Zajc J."/>
            <person name="Zalar P."/>
            <person name="Grube M."/>
            <person name="Sun H."/>
            <person name="Han J."/>
            <person name="Sharma A."/>
            <person name="Chiniquy J."/>
            <person name="Ngan C.Y."/>
            <person name="Lipzen A."/>
            <person name="Barry K."/>
            <person name="Grigoriev I.V."/>
            <person name="Gunde-Cimerman N."/>
        </authorList>
    </citation>
    <scope>NUCLEOTIDE SEQUENCE [LARGE SCALE GENOMIC DNA]</scope>
    <source>
        <strain evidence="9 10">CBS 147.97</strain>
    </source>
</reference>
<keyword evidence="10" id="KW-1185">Reference proteome</keyword>
<dbReference type="InterPro" id="IPR002328">
    <property type="entry name" value="ADH_Zn_CS"/>
</dbReference>
<dbReference type="FunFam" id="3.40.50.720:FF:000003">
    <property type="entry name" value="S-(hydroxymethyl)glutathione dehydrogenase"/>
    <property type="match status" value="1"/>
</dbReference>
<dbReference type="RefSeq" id="XP_013429778.1">
    <property type="nucleotide sequence ID" value="XM_013574324.1"/>
</dbReference>
<dbReference type="Gene3D" id="3.90.180.10">
    <property type="entry name" value="Medium-chain alcohol dehydrogenases, catalytic domain"/>
    <property type="match status" value="1"/>
</dbReference>
<evidence type="ECO:0000256" key="1">
    <source>
        <dbReference type="ARBA" id="ARBA00001947"/>
    </source>
</evidence>
<evidence type="ECO:0000256" key="6">
    <source>
        <dbReference type="RuleBase" id="RU361277"/>
    </source>
</evidence>
<evidence type="ECO:0000256" key="3">
    <source>
        <dbReference type="ARBA" id="ARBA00022723"/>
    </source>
</evidence>
<dbReference type="STRING" id="1043004.A0A074XLR7"/>
<evidence type="ECO:0000256" key="5">
    <source>
        <dbReference type="ARBA" id="ARBA00023002"/>
    </source>
</evidence>
<dbReference type="InterPro" id="IPR036291">
    <property type="entry name" value="NAD(P)-bd_dom_sf"/>
</dbReference>
<dbReference type="Gene3D" id="3.40.50.720">
    <property type="entry name" value="NAD(P)-binding Rossmann-like Domain"/>
    <property type="match status" value="1"/>
</dbReference>
<name>A0A074XLR7_9PEZI</name>
<dbReference type="AlphaFoldDB" id="A0A074XLR7"/>
<evidence type="ECO:0000259" key="8">
    <source>
        <dbReference type="Pfam" id="PF08240"/>
    </source>
</evidence>
<keyword evidence="3 6" id="KW-0479">Metal-binding</keyword>
<dbReference type="PANTHER" id="PTHR43350:SF2">
    <property type="entry name" value="GROES-LIKE ZINC-BINDING ALCOHOL DEHYDROGENASE FAMILY PROTEIN"/>
    <property type="match status" value="1"/>
</dbReference>
<comment type="similarity">
    <text evidence="2 6">Belongs to the zinc-containing alcohol dehydrogenase family.</text>
</comment>
<dbReference type="SUPFAM" id="SSF51735">
    <property type="entry name" value="NAD(P)-binding Rossmann-fold domains"/>
    <property type="match status" value="1"/>
</dbReference>
<dbReference type="OrthoDB" id="1560166at2759"/>
<feature type="domain" description="Alcohol dehydrogenase-like C-terminal" evidence="7">
    <location>
        <begin position="211"/>
        <end position="344"/>
    </location>
</feature>
<dbReference type="GO" id="GO:0008270">
    <property type="term" value="F:zinc ion binding"/>
    <property type="evidence" value="ECO:0007669"/>
    <property type="project" value="InterPro"/>
</dbReference>
<accession>A0A074XLR7</accession>
<protein>
    <submittedName>
        <fullName evidence="9">NAD(P)-binding protein</fullName>
    </submittedName>
</protein>
<evidence type="ECO:0000256" key="4">
    <source>
        <dbReference type="ARBA" id="ARBA00022833"/>
    </source>
</evidence>
<evidence type="ECO:0000256" key="2">
    <source>
        <dbReference type="ARBA" id="ARBA00008072"/>
    </source>
</evidence>
<dbReference type="SUPFAM" id="SSF50129">
    <property type="entry name" value="GroES-like"/>
    <property type="match status" value="1"/>
</dbReference>
<dbReference type="InterPro" id="IPR013154">
    <property type="entry name" value="ADH-like_N"/>
</dbReference>
<dbReference type="Pfam" id="PF08240">
    <property type="entry name" value="ADH_N"/>
    <property type="match status" value="1"/>
</dbReference>
<dbReference type="InterPro" id="IPR013149">
    <property type="entry name" value="ADH-like_C"/>
</dbReference>
<evidence type="ECO:0000313" key="10">
    <source>
        <dbReference type="Proteomes" id="UP000027730"/>
    </source>
</evidence>
<dbReference type="PANTHER" id="PTHR43350">
    <property type="entry name" value="NAD-DEPENDENT ALCOHOL DEHYDROGENASE"/>
    <property type="match status" value="1"/>
</dbReference>
<keyword evidence="4 6" id="KW-0862">Zinc</keyword>
<evidence type="ECO:0000259" key="7">
    <source>
        <dbReference type="Pfam" id="PF00107"/>
    </source>
</evidence>
<dbReference type="InterPro" id="IPR011032">
    <property type="entry name" value="GroES-like_sf"/>
</dbReference>
<comment type="cofactor">
    <cofactor evidence="1 6">
        <name>Zn(2+)</name>
        <dbReference type="ChEBI" id="CHEBI:29105"/>
    </cofactor>
</comment>
<sequence length="386" mass="41237">MAEEQKTWTGKAIVARDTLADNGWKMEEVTTREIQEDELLVELVASGICHTDIMCGSGSGNSDLFYYPRVLGHEGSGYVKAVGSKVQIAKPGDAVLLSFDWCGRCESCKSGLPSLCYESMPLNFGNKAAFVSADTKDTSEIAGKFFGQSSFAHYSVAKQNSVVNVTSLIRSKEELQTFAPLGCGFQTGAGTVVNVAKATPNDSVVVLGLGGVGLSAIMAAKISGCRTIIGVDRVDSRMETAKSLGATHVIDTSKLPDGKTVVKAVQELCEDAGPAITIDTTGVPVLVKAAIEMTRKGGKIIQVGSTPPDFQVEIPVFPFMNSGKAFMGAIEGNSVSSEFIPKMIGWYREGRFPFDKLVKLMPAENFEKGVHEMHTGETVKPIITWS</sequence>
<organism evidence="9 10">
    <name type="scientific">Aureobasidium namibiae CBS 147.97</name>
    <dbReference type="NCBI Taxonomy" id="1043004"/>
    <lineage>
        <taxon>Eukaryota</taxon>
        <taxon>Fungi</taxon>
        <taxon>Dikarya</taxon>
        <taxon>Ascomycota</taxon>
        <taxon>Pezizomycotina</taxon>
        <taxon>Dothideomycetes</taxon>
        <taxon>Dothideomycetidae</taxon>
        <taxon>Dothideales</taxon>
        <taxon>Saccotheciaceae</taxon>
        <taxon>Aureobasidium</taxon>
    </lineage>
</organism>
<dbReference type="EMBL" id="KL584705">
    <property type="protein sequence ID" value="KEQ75506.1"/>
    <property type="molecule type" value="Genomic_DNA"/>
</dbReference>
<dbReference type="Pfam" id="PF00107">
    <property type="entry name" value="ADH_zinc_N"/>
    <property type="match status" value="1"/>
</dbReference>
<evidence type="ECO:0000313" key="9">
    <source>
        <dbReference type="EMBL" id="KEQ75506.1"/>
    </source>
</evidence>
<feature type="domain" description="Alcohol dehydrogenase-like N-terminal" evidence="8">
    <location>
        <begin position="36"/>
        <end position="165"/>
    </location>
</feature>
<proteinExistence type="inferred from homology"/>